<dbReference type="SUPFAM" id="SSF53748">
    <property type="entry name" value="Phosphoglycerate kinase"/>
    <property type="match status" value="1"/>
</dbReference>
<sequence length="411" mass="45954">MTNMKIPRIPTLREINIREKRVFMRIDINVPIDPDKGEILDDRRIRVHSQTIKEVVEKYRPALVLGSHQGRPGEPDFITLEKHAELLSKYTGYNVKFVDDVIGPTARKAIQELKPGEILLLDNLRLVSEEIIEATPEKQSYTIFVRRLAPLFDAYVNDAFATAHRSQPSIVGFPLVLPSAAGPLFEKEIMALRRVVESFESPRIFVLGGTKVRDLLRVIENLVRNKMADRILTTGLLAQLFLVAKGIGLGKENMRYLEEKGILPLIPRARYILLMGAPIETPIDFKVLIDGETRNVGIGEINGKIMDIGEQTIRIYSEFIKDAKIVVMRGPAGVIEDERFRDGTVKLLEAAYNSKAFVLIGGGHLSSMIDESKLNEHIHVSTGGNALLLFLSGETLPALKALELSAKMFLS</sequence>
<keyword evidence="7 13" id="KW-0963">Cytoplasm</keyword>
<evidence type="ECO:0000256" key="6">
    <source>
        <dbReference type="ARBA" id="ARBA00016471"/>
    </source>
</evidence>
<dbReference type="EMBL" id="CP000575">
    <property type="protein sequence ID" value="ABN69353.1"/>
    <property type="molecule type" value="Genomic_DNA"/>
</dbReference>
<keyword evidence="8 13" id="KW-0808">Transferase</keyword>
<evidence type="ECO:0000313" key="17">
    <source>
        <dbReference type="EMBL" id="ABN69353.1"/>
    </source>
</evidence>
<feature type="binding site" evidence="13">
    <location>
        <position position="44"/>
    </location>
    <ligand>
        <name>substrate</name>
    </ligand>
</feature>
<comment type="pathway">
    <text evidence="3 13">Carbohydrate degradation; glycolysis; pyruvate from D-glyceraldehyde 3-phosphate: step 2/5.</text>
</comment>
<evidence type="ECO:0000256" key="13">
    <source>
        <dbReference type="HAMAP-Rule" id="MF_00145"/>
    </source>
</evidence>
<dbReference type="OrthoDB" id="6575at2157"/>
<dbReference type="FunFam" id="3.40.50.1260:FF:000006">
    <property type="entry name" value="Phosphoglycerate kinase"/>
    <property type="match status" value="1"/>
</dbReference>
<reference evidence="17 18" key="2">
    <citation type="journal article" date="2009" name="Stand. Genomic Sci.">
        <title>Complete genome sequence of Staphylothermus marinus Stetter and Fiala 1986 type strain F1.</title>
        <authorList>
            <person name="Anderson I.J."/>
            <person name="Sun H."/>
            <person name="Lapidus A."/>
            <person name="Copeland A."/>
            <person name="Glavina Del Rio T."/>
            <person name="Tice H."/>
            <person name="Dalin E."/>
            <person name="Lucas S."/>
            <person name="Barry K."/>
            <person name="Land M."/>
            <person name="Richardson P."/>
            <person name="Huber H."/>
            <person name="Kyrpides N.C."/>
        </authorList>
    </citation>
    <scope>NUCLEOTIDE SEQUENCE [LARGE SCALE GENOMIC DNA]</scope>
    <source>
        <strain evidence="18">ATCC 43588 / DSM 3639 / JCM 9404 / F1</strain>
    </source>
</reference>
<dbReference type="UniPathway" id="UPA00109">
    <property type="reaction ID" value="UER00185"/>
</dbReference>
<evidence type="ECO:0000256" key="11">
    <source>
        <dbReference type="ARBA" id="ARBA00022840"/>
    </source>
</evidence>
<dbReference type="eggNOG" id="arCOG00496">
    <property type="taxonomic scope" value="Archaea"/>
</dbReference>
<feature type="binding site" evidence="14">
    <location>
        <position position="165"/>
    </location>
    <ligand>
        <name>(2R)-3-phosphoglycerate</name>
        <dbReference type="ChEBI" id="CHEBI:58272"/>
    </ligand>
</feature>
<dbReference type="RefSeq" id="WP_011838544.1">
    <property type="nucleotide sequence ID" value="NC_009033.1"/>
</dbReference>
<dbReference type="PROSITE" id="PS00111">
    <property type="entry name" value="PGLYCERATE_KINASE"/>
    <property type="match status" value="1"/>
</dbReference>
<comment type="subcellular location">
    <subcellularLocation>
        <location evidence="2 13">Cytoplasm</location>
    </subcellularLocation>
</comment>
<dbReference type="GO" id="GO:0005829">
    <property type="term" value="C:cytosol"/>
    <property type="evidence" value="ECO:0007669"/>
    <property type="project" value="TreeGrafter"/>
</dbReference>
<dbReference type="Gene3D" id="3.40.50.1260">
    <property type="entry name" value="Phosphoglycerate kinase, N-terminal domain"/>
    <property type="match status" value="2"/>
</dbReference>
<dbReference type="Proteomes" id="UP000000254">
    <property type="component" value="Chromosome"/>
</dbReference>
<gene>
    <name evidence="13" type="primary">pgk</name>
    <name evidence="17" type="ordered locus">Smar_0240</name>
</gene>
<evidence type="ECO:0000256" key="4">
    <source>
        <dbReference type="ARBA" id="ARBA00008982"/>
    </source>
</evidence>
<evidence type="ECO:0000256" key="3">
    <source>
        <dbReference type="ARBA" id="ARBA00004838"/>
    </source>
</evidence>
<dbReference type="InterPro" id="IPR001576">
    <property type="entry name" value="Phosphoglycerate_kinase"/>
</dbReference>
<dbReference type="HOGENOM" id="CLU_025427_0_2_2"/>
<dbReference type="GO" id="GO:0006096">
    <property type="term" value="P:glycolytic process"/>
    <property type="evidence" value="ECO:0007669"/>
    <property type="project" value="UniProtKB-UniRule"/>
</dbReference>
<dbReference type="InterPro" id="IPR015824">
    <property type="entry name" value="Phosphoglycerate_kinase_N"/>
</dbReference>
<dbReference type="AlphaFoldDB" id="A3DL43"/>
<dbReference type="InterPro" id="IPR036043">
    <property type="entry name" value="Phosphoglycerate_kinase_sf"/>
</dbReference>
<evidence type="ECO:0000313" key="18">
    <source>
        <dbReference type="Proteomes" id="UP000000254"/>
    </source>
</evidence>
<keyword evidence="11 13" id="KW-0067">ATP-binding</keyword>
<evidence type="ECO:0000256" key="7">
    <source>
        <dbReference type="ARBA" id="ARBA00022490"/>
    </source>
</evidence>
<feature type="binding site" evidence="13 14">
    <location>
        <begin position="68"/>
        <end position="71"/>
    </location>
    <ligand>
        <name>substrate</name>
    </ligand>
</feature>
<evidence type="ECO:0000256" key="2">
    <source>
        <dbReference type="ARBA" id="ARBA00004496"/>
    </source>
</evidence>
<dbReference type="PIRSF" id="PIRSF000724">
    <property type="entry name" value="Pgk"/>
    <property type="match status" value="1"/>
</dbReference>
<comment type="similarity">
    <text evidence="4 13 16">Belongs to the phosphoglycerate kinase family.</text>
</comment>
<keyword evidence="12 13" id="KW-0324">Glycolysis</keyword>
<evidence type="ECO:0000256" key="9">
    <source>
        <dbReference type="ARBA" id="ARBA00022741"/>
    </source>
</evidence>
<comment type="catalytic activity">
    <reaction evidence="1 13 16">
        <text>(2R)-3-phosphoglycerate + ATP = (2R)-3-phospho-glyceroyl phosphate + ADP</text>
        <dbReference type="Rhea" id="RHEA:14801"/>
        <dbReference type="ChEBI" id="CHEBI:30616"/>
        <dbReference type="ChEBI" id="CHEBI:57604"/>
        <dbReference type="ChEBI" id="CHEBI:58272"/>
        <dbReference type="ChEBI" id="CHEBI:456216"/>
        <dbReference type="EC" id="2.7.2.3"/>
    </reaction>
</comment>
<evidence type="ECO:0000256" key="15">
    <source>
        <dbReference type="PIRSR" id="PIRSR000724-2"/>
    </source>
</evidence>
<dbReference type="GO" id="GO:0043531">
    <property type="term" value="F:ADP binding"/>
    <property type="evidence" value="ECO:0007669"/>
    <property type="project" value="TreeGrafter"/>
</dbReference>
<organism evidence="17 18">
    <name type="scientific">Staphylothermus marinus (strain ATCC 43588 / DSM 3639 / JCM 9404 / F1)</name>
    <dbReference type="NCBI Taxonomy" id="399550"/>
    <lineage>
        <taxon>Archaea</taxon>
        <taxon>Thermoproteota</taxon>
        <taxon>Thermoprotei</taxon>
        <taxon>Desulfurococcales</taxon>
        <taxon>Desulfurococcaceae</taxon>
        <taxon>Staphylothermus</taxon>
    </lineage>
</organism>
<dbReference type="HAMAP" id="MF_00145">
    <property type="entry name" value="Phosphoglyc_kinase"/>
    <property type="match status" value="1"/>
</dbReference>
<keyword evidence="18" id="KW-1185">Reference proteome</keyword>
<feature type="binding site" evidence="13">
    <location>
        <position position="125"/>
    </location>
    <ligand>
        <name>substrate</name>
    </ligand>
</feature>
<feature type="binding site" evidence="13 15">
    <location>
        <position position="336"/>
    </location>
    <ligand>
        <name>ATP</name>
        <dbReference type="ChEBI" id="CHEBI:30616"/>
    </ligand>
</feature>
<dbReference type="InterPro" id="IPR015911">
    <property type="entry name" value="Phosphoglycerate_kinase_CS"/>
</dbReference>
<keyword evidence="9 13" id="KW-0547">Nucleotide-binding</keyword>
<feature type="binding site" evidence="13">
    <location>
        <begin position="362"/>
        <end position="365"/>
    </location>
    <ligand>
        <name>ATP</name>
        <dbReference type="ChEBI" id="CHEBI:30616"/>
    </ligand>
</feature>
<feature type="binding site" evidence="14">
    <location>
        <position position="44"/>
    </location>
    <ligand>
        <name>(2R)-3-phosphoglycerate</name>
        <dbReference type="ChEBI" id="CHEBI:58272"/>
    </ligand>
</feature>
<reference evidence="18" key="1">
    <citation type="journal article" date="2009" name="BMC Genomics">
        <title>The complete genome sequence of Staphylothermus marinus reveals differences in sulfur metabolism among heterotrophic Crenarchaeota.</title>
        <authorList>
            <person name="Anderson I.J."/>
            <person name="Dharmarajan L."/>
            <person name="Rodriguez J."/>
            <person name="Hooper S."/>
            <person name="Porat I."/>
            <person name="Ulrich L.E."/>
            <person name="Elkins J.G."/>
            <person name="Mavromatis K."/>
            <person name="Sun H."/>
            <person name="Land M."/>
            <person name="Lapidus A."/>
            <person name="Lucas S."/>
            <person name="Barry K."/>
            <person name="Huber H."/>
            <person name="Zhulin I.B."/>
            <person name="Whitman W.B."/>
            <person name="Mukhopadhyay B."/>
            <person name="Woese C."/>
            <person name="Bristow J."/>
            <person name="Kyrpides N."/>
        </authorList>
    </citation>
    <scope>NUCLEOTIDE SEQUENCE [LARGE SCALE GENOMIC DNA]</scope>
    <source>
        <strain evidence="18">ATCC 43588 / DSM 3639 / JCM 9404 / F1</strain>
    </source>
</reference>
<dbReference type="PANTHER" id="PTHR11406">
    <property type="entry name" value="PHOSPHOGLYCERATE KINASE"/>
    <property type="match status" value="1"/>
</dbReference>
<comment type="subunit">
    <text evidence="13">Monomer.</text>
</comment>
<evidence type="ECO:0000256" key="5">
    <source>
        <dbReference type="ARBA" id="ARBA00013061"/>
    </source>
</evidence>
<evidence type="ECO:0000256" key="14">
    <source>
        <dbReference type="PIRSR" id="PIRSR000724-1"/>
    </source>
</evidence>
<dbReference type="FunFam" id="3.40.50.1260:FF:000012">
    <property type="entry name" value="Phosphoglycerate kinase"/>
    <property type="match status" value="1"/>
</dbReference>
<name>A3DL43_STAMF</name>
<dbReference type="PANTHER" id="PTHR11406:SF23">
    <property type="entry name" value="PHOSPHOGLYCERATE KINASE 1, CHLOROPLASTIC-RELATED"/>
    <property type="match status" value="1"/>
</dbReference>
<dbReference type="GeneID" id="4906476"/>
<keyword evidence="10 13" id="KW-0418">Kinase</keyword>
<evidence type="ECO:0000256" key="10">
    <source>
        <dbReference type="ARBA" id="ARBA00022777"/>
    </source>
</evidence>
<dbReference type="STRING" id="399550.Smar_0240"/>
<evidence type="ECO:0000256" key="16">
    <source>
        <dbReference type="RuleBase" id="RU000532"/>
    </source>
</evidence>
<dbReference type="EC" id="2.7.2.3" evidence="5 13"/>
<accession>A3DL43</accession>
<evidence type="ECO:0000256" key="1">
    <source>
        <dbReference type="ARBA" id="ARBA00000642"/>
    </source>
</evidence>
<feature type="binding site" evidence="13">
    <location>
        <position position="165"/>
    </location>
    <ligand>
        <name>substrate</name>
    </ligand>
</feature>
<dbReference type="GO" id="GO:0004618">
    <property type="term" value="F:phosphoglycerate kinase activity"/>
    <property type="evidence" value="ECO:0007669"/>
    <property type="project" value="UniProtKB-UniRule"/>
</dbReference>
<feature type="binding site" evidence="13 14">
    <location>
        <begin position="27"/>
        <end position="29"/>
    </location>
    <ligand>
        <name>substrate</name>
    </ligand>
</feature>
<dbReference type="GO" id="GO:0005524">
    <property type="term" value="F:ATP binding"/>
    <property type="evidence" value="ECO:0007669"/>
    <property type="project" value="UniProtKB-KW"/>
</dbReference>
<dbReference type="Pfam" id="PF00162">
    <property type="entry name" value="PGK"/>
    <property type="match status" value="1"/>
</dbReference>
<evidence type="ECO:0000256" key="12">
    <source>
        <dbReference type="ARBA" id="ARBA00023152"/>
    </source>
</evidence>
<evidence type="ECO:0000256" key="8">
    <source>
        <dbReference type="ARBA" id="ARBA00022679"/>
    </source>
</evidence>
<comment type="caution">
    <text evidence="13">Lacks conserved residue(s) required for the propagation of feature annotation.</text>
</comment>
<protein>
    <recommendedName>
        <fullName evidence="6 13">Phosphoglycerate kinase</fullName>
        <ecNumber evidence="5 13">2.7.2.3</ecNumber>
    </recommendedName>
</protein>
<proteinExistence type="inferred from homology"/>
<dbReference type="PRINTS" id="PR00477">
    <property type="entry name" value="PHGLYCKINASE"/>
</dbReference>
<dbReference type="GO" id="GO:0006094">
    <property type="term" value="P:gluconeogenesis"/>
    <property type="evidence" value="ECO:0007669"/>
    <property type="project" value="TreeGrafter"/>
</dbReference>
<dbReference type="KEGG" id="smr:Smar_0240"/>
<feature type="binding site" evidence="14">
    <location>
        <position position="125"/>
    </location>
    <ligand>
        <name>(2R)-3-phosphoglycerate</name>
        <dbReference type="ChEBI" id="CHEBI:58272"/>
    </ligand>
</feature>